<organism evidence="1">
    <name type="scientific">marine sediment metagenome</name>
    <dbReference type="NCBI Taxonomy" id="412755"/>
    <lineage>
        <taxon>unclassified sequences</taxon>
        <taxon>metagenomes</taxon>
        <taxon>ecological metagenomes</taxon>
    </lineage>
</organism>
<name>X0VMX2_9ZZZZ</name>
<feature type="non-terminal residue" evidence="1">
    <location>
        <position position="1"/>
    </location>
</feature>
<proteinExistence type="predicted"/>
<sequence>LSELSIEEFFEGEWEAGFNEINSQIQALGLTTCAEDAG</sequence>
<dbReference type="EMBL" id="BARS01032897">
    <property type="protein sequence ID" value="GAG19739.1"/>
    <property type="molecule type" value="Genomic_DNA"/>
</dbReference>
<accession>X0VMX2</accession>
<protein>
    <submittedName>
        <fullName evidence="1">Uncharacterized protein</fullName>
    </submittedName>
</protein>
<comment type="caution">
    <text evidence="1">The sequence shown here is derived from an EMBL/GenBank/DDBJ whole genome shotgun (WGS) entry which is preliminary data.</text>
</comment>
<gene>
    <name evidence="1" type="ORF">S01H1_51010</name>
</gene>
<evidence type="ECO:0000313" key="1">
    <source>
        <dbReference type="EMBL" id="GAG19739.1"/>
    </source>
</evidence>
<reference evidence="1" key="1">
    <citation type="journal article" date="2014" name="Front. Microbiol.">
        <title>High frequency of phylogenetically diverse reductive dehalogenase-homologous genes in deep subseafloor sedimentary metagenomes.</title>
        <authorList>
            <person name="Kawai M."/>
            <person name="Futagami T."/>
            <person name="Toyoda A."/>
            <person name="Takaki Y."/>
            <person name="Nishi S."/>
            <person name="Hori S."/>
            <person name="Arai W."/>
            <person name="Tsubouchi T."/>
            <person name="Morono Y."/>
            <person name="Uchiyama I."/>
            <person name="Ito T."/>
            <person name="Fujiyama A."/>
            <person name="Inagaki F."/>
            <person name="Takami H."/>
        </authorList>
    </citation>
    <scope>NUCLEOTIDE SEQUENCE</scope>
    <source>
        <strain evidence="1">Expedition CK06-06</strain>
    </source>
</reference>
<dbReference type="AlphaFoldDB" id="X0VMX2"/>